<dbReference type="RefSeq" id="WP_132407000.1">
    <property type="nucleotide sequence ID" value="NZ_SMKA01000055.1"/>
</dbReference>
<comment type="caution">
    <text evidence="2">The sequence shown here is derived from an EMBL/GenBank/DDBJ whole genome shotgun (WGS) entry which is preliminary data.</text>
</comment>
<evidence type="ECO:0000313" key="2">
    <source>
        <dbReference type="EMBL" id="TDC29724.1"/>
    </source>
</evidence>
<accession>A0A4R4Q3X0</accession>
<evidence type="ECO:0000256" key="1">
    <source>
        <dbReference type="SAM" id="MobiDB-lite"/>
    </source>
</evidence>
<name>A0A4R4Q3X0_9ACTN</name>
<protein>
    <recommendedName>
        <fullName evidence="4">Tetratricopeptide repeat protein</fullName>
    </recommendedName>
</protein>
<organism evidence="2 3">
    <name type="scientific">Kribbella albertanoniae</name>
    <dbReference type="NCBI Taxonomy" id="1266829"/>
    <lineage>
        <taxon>Bacteria</taxon>
        <taxon>Bacillati</taxon>
        <taxon>Actinomycetota</taxon>
        <taxon>Actinomycetes</taxon>
        <taxon>Propionibacteriales</taxon>
        <taxon>Kribbellaceae</taxon>
        <taxon>Kribbella</taxon>
    </lineage>
</organism>
<feature type="region of interest" description="Disordered" evidence="1">
    <location>
        <begin position="112"/>
        <end position="144"/>
    </location>
</feature>
<evidence type="ECO:0000313" key="3">
    <source>
        <dbReference type="Proteomes" id="UP000295075"/>
    </source>
</evidence>
<dbReference type="OrthoDB" id="96950at85015"/>
<evidence type="ECO:0008006" key="4">
    <source>
        <dbReference type="Google" id="ProtNLM"/>
    </source>
</evidence>
<sequence>MDVDRVPEAKIRWYDALELLRQFSETNPSARSTYARACEEVSHSLGPLGATEETLTAIRTGLAIRRTLAAEDSQHHQELVRALASAALTLTWTDQPELATQFAAEGLALYQENPETSGPPHVLEFLQEHAGEQPPPGPTPTPDH</sequence>
<gene>
    <name evidence="2" type="ORF">E1261_15000</name>
</gene>
<dbReference type="Proteomes" id="UP000295075">
    <property type="component" value="Unassembled WGS sequence"/>
</dbReference>
<dbReference type="AlphaFoldDB" id="A0A4R4Q3X0"/>
<keyword evidence="3" id="KW-1185">Reference proteome</keyword>
<proteinExistence type="predicted"/>
<dbReference type="EMBL" id="SMKA01000055">
    <property type="protein sequence ID" value="TDC29724.1"/>
    <property type="molecule type" value="Genomic_DNA"/>
</dbReference>
<reference evidence="2 3" key="1">
    <citation type="submission" date="2019-03" db="EMBL/GenBank/DDBJ databases">
        <title>Draft genome sequences of novel Actinobacteria.</title>
        <authorList>
            <person name="Sahin N."/>
            <person name="Ay H."/>
            <person name="Saygin H."/>
        </authorList>
    </citation>
    <scope>NUCLEOTIDE SEQUENCE [LARGE SCALE GENOMIC DNA]</scope>
    <source>
        <strain evidence="2 3">JCM 30547</strain>
    </source>
</reference>
<feature type="compositionally biased region" description="Pro residues" evidence="1">
    <location>
        <begin position="133"/>
        <end position="144"/>
    </location>
</feature>